<dbReference type="RefSeq" id="WP_086324918.1">
    <property type="nucleotide sequence ID" value="NZ_NGLB01000001.1"/>
</dbReference>
<dbReference type="NCBIfam" id="TIGR01547">
    <property type="entry name" value="phage_term_2"/>
    <property type="match status" value="1"/>
</dbReference>
<evidence type="ECO:0000259" key="2">
    <source>
        <dbReference type="Pfam" id="PF17288"/>
    </source>
</evidence>
<dbReference type="PANTHER" id="PTHR39184:SF1">
    <property type="entry name" value="PBSX PHAGE TERMINASE LARGE SUBUNIT"/>
    <property type="match status" value="1"/>
</dbReference>
<dbReference type="InterPro" id="IPR006437">
    <property type="entry name" value="Phage_terminase_lsu"/>
</dbReference>
<dbReference type="Gene3D" id="3.30.420.280">
    <property type="match status" value="1"/>
</dbReference>
<feature type="domain" description="Phage terminase large subunit N-terminal" evidence="1">
    <location>
        <begin position="27"/>
        <end position="222"/>
    </location>
</feature>
<organism evidence="3 4">
    <name type="scientific">Enterococcus faecium</name>
    <name type="common">Streptococcus faecium</name>
    <dbReference type="NCBI Taxonomy" id="1352"/>
    <lineage>
        <taxon>Bacteria</taxon>
        <taxon>Bacillati</taxon>
        <taxon>Bacillota</taxon>
        <taxon>Bacilli</taxon>
        <taxon>Lactobacillales</taxon>
        <taxon>Enterococcaceae</taxon>
        <taxon>Enterococcus</taxon>
    </lineage>
</organism>
<dbReference type="InterPro" id="IPR035412">
    <property type="entry name" value="Terminase_L_N"/>
</dbReference>
<dbReference type="InterPro" id="IPR052380">
    <property type="entry name" value="Viral_DNA_packaging_terminase"/>
</dbReference>
<reference evidence="3 4" key="1">
    <citation type="submission" date="2017-05" db="EMBL/GenBank/DDBJ databases">
        <title>The Genome Sequence of Enterococcus faecium 6F2_DIV0138.</title>
        <authorList>
            <consortium name="The Broad Institute Genomics Platform"/>
            <consortium name="The Broad Institute Genomic Center for Infectious Diseases"/>
            <person name="Earl A."/>
            <person name="Manson A."/>
            <person name="Schwartman J."/>
            <person name="Gilmore M."/>
            <person name="Abouelleil A."/>
            <person name="Cao P."/>
            <person name="Chapman S."/>
            <person name="Cusick C."/>
            <person name="Shea T."/>
            <person name="Young S."/>
            <person name="Neafsey D."/>
            <person name="Nusbaum C."/>
            <person name="Birren B."/>
        </authorList>
    </citation>
    <scope>NUCLEOTIDE SEQUENCE [LARGE SCALE GENOMIC DNA]</scope>
    <source>
        <strain evidence="3 4">6F2_DIV0138</strain>
    </source>
</reference>
<dbReference type="EMBL" id="NGLB01000001">
    <property type="protein sequence ID" value="OTO00442.1"/>
    <property type="molecule type" value="Genomic_DNA"/>
</dbReference>
<proteinExistence type="predicted"/>
<dbReference type="Pfam" id="PF17288">
    <property type="entry name" value="Terminase_3C"/>
    <property type="match status" value="1"/>
</dbReference>
<feature type="domain" description="Phage terminase large subunit C-terminal" evidence="2">
    <location>
        <begin position="254"/>
        <end position="396"/>
    </location>
</feature>
<dbReference type="Proteomes" id="UP000194737">
    <property type="component" value="Unassembled WGS sequence"/>
</dbReference>
<evidence type="ECO:0000259" key="1">
    <source>
        <dbReference type="Pfam" id="PF04466"/>
    </source>
</evidence>
<comment type="caution">
    <text evidence="3">The sequence shown here is derived from an EMBL/GenBank/DDBJ whole genome shotgun (WGS) entry which is preliminary data.</text>
</comment>
<sequence length="411" mass="48224">MKINIKHPERVFNKHIYDILYNYDTPTEIHYGGGSSGKSHGVVQKVVLKAMQPWDVPRRVLWMRKVGRTIKDSVFEDVIRCLSSFKILPYCKVNMSDYRITLPNGAVFLFKGADDIEKVKSIKAVSDIVMEEATEFNQEDYMQLTIRLREPIYKKRQLFMMFNPVSKANWVYKFFFEQQQEDTVIYHTTYKNNKFLDEATKKNLELLIERDPVYYKIYALGEFATLDKLVFPKKTIKRLNYEEMKRLPNYFGLDFGYTNDPTAFVRVAVDQTNKKLYIVEEWVRKGQENDKIAQTITDMGYRKEKIMADAAEPKSIAEIRRIGVDRIQAVKKKPDSILQGIDFIKQFDIIIDDRCVKVIEEFENYTWQKDKKTGEYINKPIDTFNHGIDAIRYALEPINGSGPGHIKTFKL</sequence>
<dbReference type="AlphaFoldDB" id="A0AB73N4X0"/>
<gene>
    <name evidence="3" type="ORF">A5804_001952</name>
</gene>
<dbReference type="Gene3D" id="3.40.50.300">
    <property type="entry name" value="P-loop containing nucleotide triphosphate hydrolases"/>
    <property type="match status" value="1"/>
</dbReference>
<name>A0AB73N4X0_ENTFC</name>
<dbReference type="PANTHER" id="PTHR39184">
    <property type="match status" value="1"/>
</dbReference>
<dbReference type="InterPro" id="IPR035413">
    <property type="entry name" value="Terminase_L_C"/>
</dbReference>
<evidence type="ECO:0000313" key="3">
    <source>
        <dbReference type="EMBL" id="OTO00442.1"/>
    </source>
</evidence>
<accession>A0AB73N4X0</accession>
<protein>
    <submittedName>
        <fullName evidence="3">PBSX family phage terminase, large subunit</fullName>
    </submittedName>
</protein>
<dbReference type="InterPro" id="IPR027417">
    <property type="entry name" value="P-loop_NTPase"/>
</dbReference>
<dbReference type="Pfam" id="PF04466">
    <property type="entry name" value="Terminase_3"/>
    <property type="match status" value="1"/>
</dbReference>
<evidence type="ECO:0000313" key="4">
    <source>
        <dbReference type="Proteomes" id="UP000194737"/>
    </source>
</evidence>